<feature type="compositionally biased region" description="Basic and acidic residues" evidence="1">
    <location>
        <begin position="108"/>
        <end position="126"/>
    </location>
</feature>
<accession>A0A914X5N4</accession>
<protein>
    <submittedName>
        <fullName evidence="3">Uncharacterized protein</fullName>
    </submittedName>
</protein>
<evidence type="ECO:0000256" key="1">
    <source>
        <dbReference type="SAM" id="MobiDB-lite"/>
    </source>
</evidence>
<dbReference type="WBParaSite" id="PSAMB.scaffold6459size9435.g28559.t1">
    <property type="protein sequence ID" value="PSAMB.scaffold6459size9435.g28559.t1"/>
    <property type="gene ID" value="PSAMB.scaffold6459size9435.g28559"/>
</dbReference>
<feature type="region of interest" description="Disordered" evidence="1">
    <location>
        <begin position="168"/>
        <end position="196"/>
    </location>
</feature>
<reference evidence="3" key="1">
    <citation type="submission" date="2022-11" db="UniProtKB">
        <authorList>
            <consortium name="WormBaseParasite"/>
        </authorList>
    </citation>
    <scope>IDENTIFICATION</scope>
</reference>
<organism evidence="2 3">
    <name type="scientific">Plectus sambesii</name>
    <dbReference type="NCBI Taxonomy" id="2011161"/>
    <lineage>
        <taxon>Eukaryota</taxon>
        <taxon>Metazoa</taxon>
        <taxon>Ecdysozoa</taxon>
        <taxon>Nematoda</taxon>
        <taxon>Chromadorea</taxon>
        <taxon>Plectida</taxon>
        <taxon>Plectina</taxon>
        <taxon>Plectoidea</taxon>
        <taxon>Plectidae</taxon>
        <taxon>Plectus</taxon>
    </lineage>
</organism>
<evidence type="ECO:0000313" key="3">
    <source>
        <dbReference type="WBParaSite" id="PSAMB.scaffold6459size9435.g28559.t1"/>
    </source>
</evidence>
<proteinExistence type="predicted"/>
<dbReference type="Proteomes" id="UP000887566">
    <property type="component" value="Unplaced"/>
</dbReference>
<feature type="region of interest" description="Disordered" evidence="1">
    <location>
        <begin position="100"/>
        <end position="152"/>
    </location>
</feature>
<evidence type="ECO:0000313" key="2">
    <source>
        <dbReference type="Proteomes" id="UP000887566"/>
    </source>
</evidence>
<name>A0A914X5N4_9BILA</name>
<sequence>MNDCDFNQREREGFCSINVLSDSVIRQLNERYQSEFTQTTTILIKIIQKTTIDTLTAAMNVFTDGAVNNMNVNATIEWNTFSRASTATAGTGEWLWTISDRSTTYDPPGRERLSPPGDSRARDRLRGHPPPPKSAGARAAPPLPPPLVPLLPSSLAQASDAAAYLPLPPSRATFYSTPSLDDDDDDESRPAFSPFD</sequence>
<dbReference type="AlphaFoldDB" id="A0A914X5N4"/>
<keyword evidence="2" id="KW-1185">Reference proteome</keyword>